<dbReference type="Gene3D" id="2.160.20.10">
    <property type="entry name" value="Single-stranded right-handed beta-helix, Pectin lyase-like"/>
    <property type="match status" value="1"/>
</dbReference>
<dbReference type="SMART" id="SM00912">
    <property type="entry name" value="Haemagg_act"/>
    <property type="match status" value="1"/>
</dbReference>
<sequence>MPPILPGLKTSLSIFISPIALLAGTSPTTAQSIIPAPGSSNTQITTNQNQINITGGQTSPDGANLFHIFQQFGLNQNQIANFITQPNIRNILSGITGGQPSIINGLITVTGGNSNLFLINPAGIVFGANAALNVPADFTATTATSIGFDNGWFDPNGSNDYHTLIGEPKSFNFAIPQPGSIINTGNLSVTQGHNLNLIGGTIINSGSLTATGGNITITAVDHNSTIRISQPGHILSLEIPASNLPLTPLTLPQLLGNTNIPHANTVTVTPTGEVILSGSGWSVRPGDAVLVKSSLIAENATVSATNNITLVGSQIALNQDFHIFAGDTVRIRDGIFPFQTTAGGEIWIQGDKNIDILALDTISPFSALSDITLASNGNISGDAHFKTGGNFSIQNLTGQPGTFISWYDPIIIAAGDILFGDYTGVALKVEAGGGITTGNITITGPDVTLANAADPDAGVLSSSAALILRSGVTSFSSSPNLPPNLNFNNTSFTTTPISGNGIFTGAIRTAGGPVIWDSAGDIAADRIETNGGNINITASNNITIVRFLNSSGGDIDITSNLLQVRGSFINNNGIDASISSSYDGGGGTITIRHKGSTNTPFTVGDATTLGTAGAITSGTATISPQRVVPVPPDTYNEGNITIITPAPGTSGEVPALPSESLEDPTEKDSGDDTGSEVPGEGTNSETDSGNDPASEVPGEETNSETDPGNDPASEVPGEGTNSETDPGDDPASEVPGEETNSETDSGDDPTSEVPGEGTNSETDSGDDPTSEVPGEGTNSETDSGDDNTGTVNTPGLVGSTLGTPTLTPDSTGNDSEEVSISILEDDIAQSNATTLAGSTVDGDMADPDTTVADGVGESLAVTEIDMAELPEMMREQILEMIKENPGISANLNNLINQIVSGSGSVSGSGDIFVDNVSPGDAFASASTIGAINDLVTSETLMVPSVSRSDVAVPSVSRSDVAVPSVSRSDVAVAIDSGNLSEATAALDIMFSEELGNYTQKPVPANIKSFGDIQRRVGGVSNYTSTKTAIIYLFVRPEQLDIILLPFNGQPIYRRIPQAPKELLLATNYRFSDEITNPTRRYRNTYLADARQLYNWIIAPIKAELETRGIDTLLFSMDAGLRSLPIAALHDGQQFLVEKYRLALIPSINLTDTSYSPLQEAEILAMGASQFPDNRSLPGVALEIASITKEWEGLSFLNENFTLENLKRQRAARGFRMIHLATHAEFVPGEPKNSYIQLADEQLTLDRLWELRWNDPPVDLLVLSACRTALGDDRAELGFAGLAVQAGVKTALASLWYVSDEGTLALMTEFYHILKQAPIKAEALRQAQIAMIHNQARIENGKLILENIHQTIPLPAELINQTRPNLQHPYYWAPFTMIGSPW</sequence>
<feature type="compositionally biased region" description="Polar residues" evidence="1">
    <location>
        <begin position="800"/>
        <end position="813"/>
    </location>
</feature>
<evidence type="ECO:0000256" key="2">
    <source>
        <dbReference type="SAM" id="SignalP"/>
    </source>
</evidence>
<dbReference type="Pfam" id="PF05860">
    <property type="entry name" value="TPS"/>
    <property type="match status" value="1"/>
</dbReference>
<evidence type="ECO:0000313" key="4">
    <source>
        <dbReference type="EMBL" id="HGG03117.1"/>
    </source>
</evidence>
<dbReference type="InterPro" id="IPR012334">
    <property type="entry name" value="Pectin_lyas_fold"/>
</dbReference>
<feature type="compositionally biased region" description="Polar residues" evidence="1">
    <location>
        <begin position="776"/>
        <end position="793"/>
    </location>
</feature>
<dbReference type="NCBIfam" id="TIGR01901">
    <property type="entry name" value="adhes_NPXG"/>
    <property type="match status" value="1"/>
</dbReference>
<dbReference type="InterPro" id="IPR011050">
    <property type="entry name" value="Pectin_lyase_fold/virulence"/>
</dbReference>
<feature type="domain" description="Filamentous haemagglutinin FhaB/tRNA nuclease CdiA-like TPS" evidence="3">
    <location>
        <begin position="35"/>
        <end position="149"/>
    </location>
</feature>
<feature type="compositionally biased region" description="Acidic residues" evidence="1">
    <location>
        <begin position="725"/>
        <end position="750"/>
    </location>
</feature>
<evidence type="ECO:0000256" key="1">
    <source>
        <dbReference type="SAM" id="MobiDB-lite"/>
    </source>
</evidence>
<dbReference type="EMBL" id="DSPX01000216">
    <property type="protein sequence ID" value="HGG03117.1"/>
    <property type="molecule type" value="Genomic_DNA"/>
</dbReference>
<comment type="caution">
    <text evidence="4">The sequence shown here is derived from an EMBL/GenBank/DDBJ whole genome shotgun (WGS) entry which is preliminary data.</text>
</comment>
<protein>
    <submittedName>
        <fullName evidence="4">CHAT domain-containing protein</fullName>
    </submittedName>
</protein>
<dbReference type="InterPro" id="IPR008638">
    <property type="entry name" value="FhaB/CdiA-like_TPS"/>
</dbReference>
<feature type="compositionally biased region" description="Polar residues" evidence="1">
    <location>
        <begin position="681"/>
        <end position="691"/>
    </location>
</feature>
<feature type="chain" id="PRO_5027706836" evidence="2">
    <location>
        <begin position="23"/>
        <end position="1381"/>
    </location>
</feature>
<accession>A0A7C3VN03</accession>
<reference evidence="4" key="1">
    <citation type="journal article" date="2020" name="mSystems">
        <title>Genome- and Community-Level Interaction Insights into Carbon Utilization and Element Cycling Functions of Hydrothermarchaeota in Hydrothermal Sediment.</title>
        <authorList>
            <person name="Zhou Z."/>
            <person name="Liu Y."/>
            <person name="Xu W."/>
            <person name="Pan J."/>
            <person name="Luo Z.H."/>
            <person name="Li M."/>
        </authorList>
    </citation>
    <scope>NUCLEOTIDE SEQUENCE [LARGE SCALE GENOMIC DNA]</scope>
    <source>
        <strain evidence="4">SpSt-374</strain>
    </source>
</reference>
<keyword evidence="2" id="KW-0732">Signal</keyword>
<dbReference type="Pfam" id="PF12770">
    <property type="entry name" value="CHAT"/>
    <property type="match status" value="1"/>
</dbReference>
<gene>
    <name evidence="4" type="ORF">ENR15_21370</name>
</gene>
<organism evidence="4">
    <name type="scientific">Planktothricoides sp. SpSt-374</name>
    <dbReference type="NCBI Taxonomy" id="2282167"/>
    <lineage>
        <taxon>Bacteria</taxon>
        <taxon>Bacillati</taxon>
        <taxon>Cyanobacteriota</taxon>
        <taxon>Cyanophyceae</taxon>
        <taxon>Oscillatoriophycideae</taxon>
        <taxon>Oscillatoriales</taxon>
        <taxon>Oscillatoriaceae</taxon>
        <taxon>Planktothricoides</taxon>
    </lineage>
</organism>
<evidence type="ECO:0000259" key="3">
    <source>
        <dbReference type="SMART" id="SM00912"/>
    </source>
</evidence>
<feature type="region of interest" description="Disordered" evidence="1">
    <location>
        <begin position="641"/>
        <end position="816"/>
    </location>
</feature>
<name>A0A7C3VN03_9CYAN</name>
<dbReference type="InterPro" id="IPR024983">
    <property type="entry name" value="CHAT_dom"/>
</dbReference>
<feature type="signal peptide" evidence="2">
    <location>
        <begin position="1"/>
        <end position="22"/>
    </location>
</feature>
<proteinExistence type="predicted"/>
<dbReference type="SUPFAM" id="SSF51126">
    <property type="entry name" value="Pectin lyase-like"/>
    <property type="match status" value="1"/>
</dbReference>